<accession>K8FID7</accession>
<feature type="region of interest" description="Disordered" evidence="1">
    <location>
        <begin position="250"/>
        <end position="325"/>
    </location>
</feature>
<reference evidence="3 4" key="1">
    <citation type="submission" date="2011-10" db="EMBL/GenBank/DDBJ databases">
        <authorList>
            <person name="Genoscope - CEA"/>
        </authorList>
    </citation>
    <scope>NUCLEOTIDE SEQUENCE [LARGE SCALE GENOMIC DNA]</scope>
    <source>
        <strain evidence="3 4">RCC 1105</strain>
    </source>
</reference>
<dbReference type="OrthoDB" id="497909at2759"/>
<feature type="compositionally biased region" description="Low complexity" evidence="1">
    <location>
        <begin position="466"/>
        <end position="480"/>
    </location>
</feature>
<sequence length="526" mass="58792">MTMKSFVSSSSFLSFSKPITSATKTITTNGGRRRRTTATRKRIIRANSIDELTGGTTVGVDDSLQRMIRATNELDRRFRSGLPFVDCSSEEGVVSVPLAKECEYENDVYAVRGKKEVASLMKHWSSSDDEKKKKSKFEFQFETLRSASVEPGSLLLQWKATWKPESAKKRKFTNTLLEKAKPSDSIVSLKKKMDRAVFLATEEELEKEKEDDPFGSVYIYGVTTYKVNGKGEIVRREDKVDWRFADNGTEEFKPKKSRNNRWSNRNQKSTSSSSSSKMSPERAESLQKLGYNAVSSSSSSKTEDGASGNDNDNNNNNNNNSWAGDEEADFYDDLEAKRMAEDIAATMFYNALSPPDVGEWSWFLDTVVELEYQSFTKAMGDESTGMLSKDEFVKYVLAVATFGFFVPTLLICYATWQIFTGGGMMGEDGGLSQAALDQMDPYDRAEYLSMREKELNQQKKVQAGAVAGESAAAQSASPSLAAPPPQIQREQQQQQQQQQQRATTDDDIPAWGTQVWLDIIRGRVGA</sequence>
<dbReference type="GeneID" id="19013845"/>
<name>K8FID7_9CHLO</name>
<evidence type="ECO:0000313" key="3">
    <source>
        <dbReference type="EMBL" id="CCO66669.1"/>
    </source>
</evidence>
<dbReference type="RefSeq" id="XP_007511109.1">
    <property type="nucleotide sequence ID" value="XM_007511047.1"/>
</dbReference>
<feature type="transmembrane region" description="Helical" evidence="2">
    <location>
        <begin position="395"/>
        <end position="416"/>
    </location>
</feature>
<keyword evidence="2" id="KW-0812">Transmembrane</keyword>
<evidence type="ECO:0000256" key="2">
    <source>
        <dbReference type="SAM" id="Phobius"/>
    </source>
</evidence>
<feature type="compositionally biased region" description="Low complexity" evidence="1">
    <location>
        <begin position="487"/>
        <end position="500"/>
    </location>
</feature>
<dbReference type="Proteomes" id="UP000198341">
    <property type="component" value="Chromosome 9"/>
</dbReference>
<evidence type="ECO:0000256" key="1">
    <source>
        <dbReference type="SAM" id="MobiDB-lite"/>
    </source>
</evidence>
<feature type="compositionally biased region" description="Low complexity" evidence="1">
    <location>
        <begin position="260"/>
        <end position="278"/>
    </location>
</feature>
<feature type="compositionally biased region" description="Low complexity" evidence="1">
    <location>
        <begin position="309"/>
        <end position="320"/>
    </location>
</feature>
<keyword evidence="2" id="KW-1133">Transmembrane helix</keyword>
<keyword evidence="4" id="KW-1185">Reference proteome</keyword>
<dbReference type="AlphaFoldDB" id="K8FID7"/>
<protein>
    <submittedName>
        <fullName evidence="3">Uncharacterized protein</fullName>
    </submittedName>
</protein>
<gene>
    <name evidence="3" type="ORF">Bathy09g03380</name>
</gene>
<proteinExistence type="predicted"/>
<evidence type="ECO:0000313" key="4">
    <source>
        <dbReference type="Proteomes" id="UP000198341"/>
    </source>
</evidence>
<dbReference type="KEGG" id="bpg:Bathy09g03380"/>
<organism evidence="3 4">
    <name type="scientific">Bathycoccus prasinos</name>
    <dbReference type="NCBI Taxonomy" id="41875"/>
    <lineage>
        <taxon>Eukaryota</taxon>
        <taxon>Viridiplantae</taxon>
        <taxon>Chlorophyta</taxon>
        <taxon>Mamiellophyceae</taxon>
        <taxon>Mamiellales</taxon>
        <taxon>Bathycoccaceae</taxon>
        <taxon>Bathycoccus</taxon>
    </lineage>
</organism>
<feature type="region of interest" description="Disordered" evidence="1">
    <location>
        <begin position="466"/>
        <end position="509"/>
    </location>
</feature>
<dbReference type="EMBL" id="FO082270">
    <property type="protein sequence ID" value="CCO66669.1"/>
    <property type="molecule type" value="Genomic_DNA"/>
</dbReference>
<keyword evidence="2" id="KW-0472">Membrane</keyword>